<name>F7AC12_CIOIN</name>
<keyword evidence="3" id="KW-1185">Reference proteome</keyword>
<protein>
    <submittedName>
        <fullName evidence="2">Uncharacterized protein</fullName>
    </submittedName>
</protein>
<reference evidence="2" key="4">
    <citation type="submission" date="2025-09" db="UniProtKB">
        <authorList>
            <consortium name="Ensembl"/>
        </authorList>
    </citation>
    <scope>IDENTIFICATION</scope>
</reference>
<evidence type="ECO:0000313" key="3">
    <source>
        <dbReference type="Proteomes" id="UP000008144"/>
    </source>
</evidence>
<dbReference type="GO" id="GO:0007165">
    <property type="term" value="P:signal transduction"/>
    <property type="evidence" value="ECO:0000318"/>
    <property type="project" value="GO_Central"/>
</dbReference>
<reference evidence="3" key="1">
    <citation type="journal article" date="2002" name="Science">
        <title>The draft genome of Ciona intestinalis: insights into chordate and vertebrate origins.</title>
        <authorList>
            <person name="Dehal P."/>
            <person name="Satou Y."/>
            <person name="Campbell R.K."/>
            <person name="Chapman J."/>
            <person name="Degnan B."/>
            <person name="De Tomaso A."/>
            <person name="Davidson B."/>
            <person name="Di Gregorio A."/>
            <person name="Gelpke M."/>
            <person name="Goodstein D.M."/>
            <person name="Harafuji N."/>
            <person name="Hastings K.E."/>
            <person name="Ho I."/>
            <person name="Hotta K."/>
            <person name="Huang W."/>
            <person name="Kawashima T."/>
            <person name="Lemaire P."/>
            <person name="Martinez D."/>
            <person name="Meinertzhagen I.A."/>
            <person name="Necula S."/>
            <person name="Nonaka M."/>
            <person name="Putnam N."/>
            <person name="Rash S."/>
            <person name="Saiga H."/>
            <person name="Satake M."/>
            <person name="Terry A."/>
            <person name="Yamada L."/>
            <person name="Wang H.G."/>
            <person name="Awazu S."/>
            <person name="Azumi K."/>
            <person name="Boore J."/>
            <person name="Branno M."/>
            <person name="Chin-Bow S."/>
            <person name="DeSantis R."/>
            <person name="Doyle S."/>
            <person name="Francino P."/>
            <person name="Keys D.N."/>
            <person name="Haga S."/>
            <person name="Hayashi H."/>
            <person name="Hino K."/>
            <person name="Imai K.S."/>
            <person name="Inaba K."/>
            <person name="Kano S."/>
            <person name="Kobayashi K."/>
            <person name="Kobayashi M."/>
            <person name="Lee B.I."/>
            <person name="Makabe K.W."/>
            <person name="Manohar C."/>
            <person name="Matassi G."/>
            <person name="Medina M."/>
            <person name="Mochizuki Y."/>
            <person name="Mount S."/>
            <person name="Morishita T."/>
            <person name="Miura S."/>
            <person name="Nakayama A."/>
            <person name="Nishizaka S."/>
            <person name="Nomoto H."/>
            <person name="Ohta F."/>
            <person name="Oishi K."/>
            <person name="Rigoutsos I."/>
            <person name="Sano M."/>
            <person name="Sasaki A."/>
            <person name="Sasakura Y."/>
            <person name="Shoguchi E."/>
            <person name="Shin-i T."/>
            <person name="Spagnuolo A."/>
            <person name="Stainier D."/>
            <person name="Suzuki M.M."/>
            <person name="Tassy O."/>
            <person name="Takatori N."/>
            <person name="Tokuoka M."/>
            <person name="Yagi K."/>
            <person name="Yoshizaki F."/>
            <person name="Wada S."/>
            <person name="Zhang C."/>
            <person name="Hyatt P.D."/>
            <person name="Larimer F."/>
            <person name="Detter C."/>
            <person name="Doggett N."/>
            <person name="Glavina T."/>
            <person name="Hawkins T."/>
            <person name="Richardson P."/>
            <person name="Lucas S."/>
            <person name="Kohara Y."/>
            <person name="Levine M."/>
            <person name="Satoh N."/>
            <person name="Rokhsar D.S."/>
        </authorList>
    </citation>
    <scope>NUCLEOTIDE SEQUENCE [LARGE SCALE GENOMIC DNA]</scope>
</reference>
<organism evidence="2 3">
    <name type="scientific">Ciona intestinalis</name>
    <name type="common">Transparent sea squirt</name>
    <name type="synonym">Ascidia intestinalis</name>
    <dbReference type="NCBI Taxonomy" id="7719"/>
    <lineage>
        <taxon>Eukaryota</taxon>
        <taxon>Metazoa</taxon>
        <taxon>Chordata</taxon>
        <taxon>Tunicata</taxon>
        <taxon>Ascidiacea</taxon>
        <taxon>Phlebobranchia</taxon>
        <taxon>Cionidae</taxon>
        <taxon>Ciona</taxon>
    </lineage>
</organism>
<dbReference type="AlphaFoldDB" id="F7AC12"/>
<dbReference type="GeneTree" id="ENSGT00940000167262"/>
<dbReference type="GO" id="GO:0005615">
    <property type="term" value="C:extracellular space"/>
    <property type="evidence" value="ECO:0000318"/>
    <property type="project" value="GO_Central"/>
</dbReference>
<reference evidence="2" key="2">
    <citation type="journal article" date="2008" name="Genome Biol.">
        <title>Improved genome assembly and evidence-based global gene model set for the chordate Ciona intestinalis: new insight into intron and operon populations.</title>
        <authorList>
            <person name="Satou Y."/>
            <person name="Mineta K."/>
            <person name="Ogasawara M."/>
            <person name="Sasakura Y."/>
            <person name="Shoguchi E."/>
            <person name="Ueno K."/>
            <person name="Yamada L."/>
            <person name="Matsumoto J."/>
            <person name="Wasserscheid J."/>
            <person name="Dewar K."/>
            <person name="Wiley G.B."/>
            <person name="Macmil S.L."/>
            <person name="Roe B.A."/>
            <person name="Zeller R.W."/>
            <person name="Hastings K.E."/>
            <person name="Lemaire P."/>
            <person name="Lindquist E."/>
            <person name="Endo T."/>
            <person name="Hotta K."/>
            <person name="Inaba K."/>
        </authorList>
    </citation>
    <scope>NUCLEOTIDE SEQUENCE [LARGE SCALE GENOMIC DNA]</scope>
    <source>
        <strain evidence="2">wild type</strain>
    </source>
</reference>
<dbReference type="HOGENOM" id="CLU_734758_0_0_1"/>
<dbReference type="Ensembl" id="ENSCINT00000007839.3">
    <property type="protein sequence ID" value="ENSCINP00000007839.3"/>
    <property type="gene ID" value="ENSCING00000022306.1"/>
</dbReference>
<reference evidence="2" key="3">
    <citation type="submission" date="2025-08" db="UniProtKB">
        <authorList>
            <consortium name="Ensembl"/>
        </authorList>
    </citation>
    <scope>IDENTIFICATION</scope>
</reference>
<dbReference type="Proteomes" id="UP000008144">
    <property type="component" value="Chromosome 7"/>
</dbReference>
<dbReference type="InParanoid" id="F7AC12"/>
<dbReference type="STRING" id="7719.ENSCINP00000007839"/>
<keyword evidence="1" id="KW-0732">Signal</keyword>
<accession>F7AC12</accession>
<feature type="signal peptide" evidence="1">
    <location>
        <begin position="1"/>
        <end position="21"/>
    </location>
</feature>
<evidence type="ECO:0000256" key="1">
    <source>
        <dbReference type="SAM" id="SignalP"/>
    </source>
</evidence>
<evidence type="ECO:0000313" key="2">
    <source>
        <dbReference type="Ensembl" id="ENSCINP00000007839.3"/>
    </source>
</evidence>
<feature type="chain" id="PRO_5003347609" evidence="1">
    <location>
        <begin position="22"/>
        <end position="377"/>
    </location>
</feature>
<dbReference type="EMBL" id="EAAA01002317">
    <property type="status" value="NOT_ANNOTATED_CDS"/>
    <property type="molecule type" value="Genomic_DNA"/>
</dbReference>
<sequence>MSNLFWISTWVWLGFVLSISAFNPKHLNSIDQLRTVSEGTDCKCRCLMRVEDGGPCPTMPNKRKTLYYVDTVSGGTDCRCSCIAPAPPKDCEPEPTSSPGNIERDNDPVITIPLSHDVMGNRISVTISGSADASDSLHSASKVGNLEEVLNRAVTGMNVIKMHSSVTKMVLAMLDLEQVLSTNFTEETKILRRNIVKVAKQLEQSNNYSDVKEILNQEIERFDRRLKETVMDPDPASKGYAVEISEASTNNPTTTTPLNDVDNVQVPHLISVEERFSSVLDDSSVAVANYKEVSNTTFKDEIKMLNRTGLDAVNFTKLNTTSNVRYIFHKTSLNGTLSGLVRRVFYASWNSTLSVNDGSNVVRASESVLAVNNTESF</sequence>
<proteinExistence type="predicted"/>